<dbReference type="InterPro" id="IPR017871">
    <property type="entry name" value="ABC_transporter-like_CS"/>
</dbReference>
<dbReference type="EMBL" id="AP028913">
    <property type="protein sequence ID" value="BES94987.1"/>
    <property type="molecule type" value="Genomic_DNA"/>
</dbReference>
<sequence>MDEKQDTGMESLIMDHFSRRPPINIAFRDVKYNVTSWHTLPPQKKEILHGISGEFRSGELTAIMGPSGAGKSTLLNILAGFTVRGSSGEILINGENRRSIGLEEFKKVSCYIQQQDVVRPLLRVSEAMSLATHLKLGCSVSAKAKHQKILELLRMLSLDEHSSTMCGLLSGGQKKRLSIALELITNPPVIFLDEPTTGLDSVSTTQCVMLMKRLARQGRTMVCTLHQPSAKIFEQFSQVYCIAEGHSLYQGLPEHLNTFMSNFGLVCPTYHNPADFLIEIAVGDYPRDLRQLVKAAEKQGQEASVTNWDPLKLNSDKGLEMYNLELAEKKSSVSSDVGGVRNCLPKPASVWLQLFHLYYRNVLIMRRDLFNLGLRFIAHIMISLVFGVIYNNVGNNAETILGNGIYVYGSNLFLHYTSQMSVLLSFPLEYESLTREHFNRWYTLPPYCLALLLIELPIQASCVSVFIVLSYYLTGQPYEWSRFGLFMMFNQAICFTAQGTGFLAGALLPVTIAVFLAPVFSVFFSVFGFTCKLSDITYLMRPFHKISYFRSAFQGSFVALYGHNRTELPCYERYCHYKKPIKFLVDMEFAGFETAPEVSYILAVGVLAYVLTAITVWFKLNKR</sequence>
<evidence type="ECO:0000256" key="4">
    <source>
        <dbReference type="ARBA" id="ARBA00022692"/>
    </source>
</evidence>
<dbReference type="InterPro" id="IPR050352">
    <property type="entry name" value="ABCG_transporters"/>
</dbReference>
<keyword evidence="4 9" id="KW-0812">Transmembrane</keyword>
<keyword evidence="7 9" id="KW-1133">Transmembrane helix</keyword>
<evidence type="ECO:0000256" key="8">
    <source>
        <dbReference type="ARBA" id="ARBA00023136"/>
    </source>
</evidence>
<dbReference type="PROSITE" id="PS50893">
    <property type="entry name" value="ABC_TRANSPORTER_2"/>
    <property type="match status" value="1"/>
</dbReference>
<dbReference type="Pfam" id="PF01061">
    <property type="entry name" value="ABC2_membrane"/>
    <property type="match status" value="1"/>
</dbReference>
<feature type="transmembrane region" description="Helical" evidence="9">
    <location>
        <begin position="405"/>
        <end position="426"/>
    </location>
</feature>
<gene>
    <name evidence="11" type="ORF">NTJ_07795</name>
</gene>
<dbReference type="Gene3D" id="3.40.50.300">
    <property type="entry name" value="P-loop containing nucleotide triphosphate hydrolases"/>
    <property type="match status" value="1"/>
</dbReference>
<dbReference type="CDD" id="cd03213">
    <property type="entry name" value="ABCG_EPDR"/>
    <property type="match status" value="1"/>
</dbReference>
<dbReference type="InterPro" id="IPR027417">
    <property type="entry name" value="P-loop_NTPase"/>
</dbReference>
<evidence type="ECO:0000256" key="7">
    <source>
        <dbReference type="ARBA" id="ARBA00022989"/>
    </source>
</evidence>
<dbReference type="InterPro" id="IPR003593">
    <property type="entry name" value="AAA+_ATPase"/>
</dbReference>
<evidence type="ECO:0000256" key="6">
    <source>
        <dbReference type="ARBA" id="ARBA00022840"/>
    </source>
</evidence>
<name>A0ABN7AWY4_9HEMI</name>
<keyword evidence="12" id="KW-1185">Reference proteome</keyword>
<organism evidence="11 12">
    <name type="scientific">Nesidiocoris tenuis</name>
    <dbReference type="NCBI Taxonomy" id="355587"/>
    <lineage>
        <taxon>Eukaryota</taxon>
        <taxon>Metazoa</taxon>
        <taxon>Ecdysozoa</taxon>
        <taxon>Arthropoda</taxon>
        <taxon>Hexapoda</taxon>
        <taxon>Insecta</taxon>
        <taxon>Pterygota</taxon>
        <taxon>Neoptera</taxon>
        <taxon>Paraneoptera</taxon>
        <taxon>Hemiptera</taxon>
        <taxon>Heteroptera</taxon>
        <taxon>Panheteroptera</taxon>
        <taxon>Cimicomorpha</taxon>
        <taxon>Miridae</taxon>
        <taxon>Dicyphina</taxon>
        <taxon>Nesidiocoris</taxon>
    </lineage>
</organism>
<keyword evidence="6" id="KW-0067">ATP-binding</keyword>
<evidence type="ECO:0000256" key="5">
    <source>
        <dbReference type="ARBA" id="ARBA00022741"/>
    </source>
</evidence>
<dbReference type="PANTHER" id="PTHR48041">
    <property type="entry name" value="ABC TRANSPORTER G FAMILY MEMBER 28"/>
    <property type="match status" value="1"/>
</dbReference>
<feature type="transmembrane region" description="Helical" evidence="9">
    <location>
        <begin position="510"/>
        <end position="530"/>
    </location>
</feature>
<dbReference type="InterPro" id="IPR013525">
    <property type="entry name" value="ABC2_TM"/>
</dbReference>
<evidence type="ECO:0000313" key="11">
    <source>
        <dbReference type="EMBL" id="BES94987.1"/>
    </source>
</evidence>
<reference evidence="11 12" key="1">
    <citation type="submission" date="2023-09" db="EMBL/GenBank/DDBJ databases">
        <title>Nesidiocoris tenuis whole genome shotgun sequence.</title>
        <authorList>
            <person name="Shibata T."/>
            <person name="Shimoda M."/>
            <person name="Kobayashi T."/>
            <person name="Uehara T."/>
        </authorList>
    </citation>
    <scope>NUCLEOTIDE SEQUENCE [LARGE SCALE GENOMIC DNA]</scope>
    <source>
        <strain evidence="11 12">Japan</strain>
    </source>
</reference>
<evidence type="ECO:0000313" key="12">
    <source>
        <dbReference type="Proteomes" id="UP001307889"/>
    </source>
</evidence>
<comment type="subcellular location">
    <subcellularLocation>
        <location evidence="1">Membrane</location>
        <topology evidence="1">Multi-pass membrane protein</topology>
    </subcellularLocation>
</comment>
<keyword evidence="8 9" id="KW-0472">Membrane</keyword>
<evidence type="ECO:0000256" key="2">
    <source>
        <dbReference type="ARBA" id="ARBA00005814"/>
    </source>
</evidence>
<comment type="similarity">
    <text evidence="2">Belongs to the ABC transporter superfamily. ABCG family. Eye pigment precursor importer (TC 3.A.1.204) subfamily.</text>
</comment>
<dbReference type="Proteomes" id="UP001307889">
    <property type="component" value="Chromosome 5"/>
</dbReference>
<proteinExistence type="inferred from homology"/>
<evidence type="ECO:0000256" key="9">
    <source>
        <dbReference type="SAM" id="Phobius"/>
    </source>
</evidence>
<feature type="domain" description="ABC transporter" evidence="10">
    <location>
        <begin position="25"/>
        <end position="269"/>
    </location>
</feature>
<evidence type="ECO:0000259" key="10">
    <source>
        <dbReference type="PROSITE" id="PS50893"/>
    </source>
</evidence>
<dbReference type="SUPFAM" id="SSF52540">
    <property type="entry name" value="P-loop containing nucleoside triphosphate hydrolases"/>
    <property type="match status" value="1"/>
</dbReference>
<feature type="transmembrane region" description="Helical" evidence="9">
    <location>
        <begin position="372"/>
        <end position="393"/>
    </location>
</feature>
<feature type="transmembrane region" description="Helical" evidence="9">
    <location>
        <begin position="447"/>
        <end position="473"/>
    </location>
</feature>
<dbReference type="PANTHER" id="PTHR48041:SF61">
    <property type="entry name" value="SD03967P"/>
    <property type="match status" value="1"/>
</dbReference>
<dbReference type="InterPro" id="IPR003439">
    <property type="entry name" value="ABC_transporter-like_ATP-bd"/>
</dbReference>
<feature type="transmembrane region" description="Helical" evidence="9">
    <location>
        <begin position="598"/>
        <end position="618"/>
    </location>
</feature>
<keyword evidence="5" id="KW-0547">Nucleotide-binding</keyword>
<evidence type="ECO:0000256" key="1">
    <source>
        <dbReference type="ARBA" id="ARBA00004141"/>
    </source>
</evidence>
<protein>
    <submittedName>
        <fullName evidence="11">ABC-2 type transporter</fullName>
    </submittedName>
</protein>
<dbReference type="PROSITE" id="PS00211">
    <property type="entry name" value="ABC_TRANSPORTER_1"/>
    <property type="match status" value="1"/>
</dbReference>
<evidence type="ECO:0000256" key="3">
    <source>
        <dbReference type="ARBA" id="ARBA00022448"/>
    </source>
</evidence>
<dbReference type="Pfam" id="PF00005">
    <property type="entry name" value="ABC_tran"/>
    <property type="match status" value="1"/>
</dbReference>
<dbReference type="SMART" id="SM00382">
    <property type="entry name" value="AAA"/>
    <property type="match status" value="1"/>
</dbReference>
<keyword evidence="3" id="KW-0813">Transport</keyword>
<accession>A0ABN7AWY4</accession>